<dbReference type="Pfam" id="PF04402">
    <property type="entry name" value="SIMPL"/>
    <property type="match status" value="1"/>
</dbReference>
<dbReference type="EMBL" id="PGVA01000004">
    <property type="protein sequence ID" value="PLR85986.1"/>
    <property type="molecule type" value="Genomic_DNA"/>
</dbReference>
<dbReference type="Proteomes" id="UP000235114">
    <property type="component" value="Unassembled WGS sequence"/>
</dbReference>
<proteinExistence type="predicted"/>
<evidence type="ECO:0000313" key="3">
    <source>
        <dbReference type="Proteomes" id="UP000234951"/>
    </source>
</evidence>
<organism evidence="1 3">
    <name type="scientific">Bacillus canaveralius</name>
    <dbReference type="NCBI Taxonomy" id="1403243"/>
    <lineage>
        <taxon>Bacteria</taxon>
        <taxon>Bacillati</taxon>
        <taxon>Bacillota</taxon>
        <taxon>Bacilli</taxon>
        <taxon>Bacillales</taxon>
        <taxon>Bacillaceae</taxon>
        <taxon>Bacillus</taxon>
    </lineage>
</organism>
<dbReference type="OrthoDB" id="9785192at2"/>
<reference evidence="2 4" key="2">
    <citation type="submission" date="2017-12" db="EMBL/GenBank/DDBJ databases">
        <title>Comparative Functional Genomics of Dry Heat Resistant strains isolated from the Viking Spacecraft.</title>
        <authorList>
            <person name="Seuylemezian A."/>
            <person name="Cooper K."/>
            <person name="Vaishampayan P."/>
        </authorList>
    </citation>
    <scope>NUCLEOTIDE SEQUENCE [LARGE SCALE GENOMIC DNA]</scope>
    <source>
        <strain evidence="2 4">ATCC 29669</strain>
    </source>
</reference>
<dbReference type="Gene3D" id="3.30.70.2970">
    <property type="entry name" value="Protein of unknown function (DUF541), domain 2"/>
    <property type="match status" value="1"/>
</dbReference>
<name>A0A2N5GRA7_9BACI</name>
<reference evidence="1 3" key="1">
    <citation type="submission" date="2017-11" db="EMBL/GenBank/DDBJ databases">
        <title>Comparitive Functional Genomics of Dry Heat Resistant strains isolated from the Viking Spacecraft.</title>
        <authorList>
            <person name="Seuylemezian A."/>
            <person name="Cooper K."/>
            <person name="Vaishampayan P."/>
        </authorList>
    </citation>
    <scope>NUCLEOTIDE SEQUENCE [LARGE SCALE GENOMIC DNA]</scope>
    <source>
        <strain evidence="1 3">M4.6</strain>
    </source>
</reference>
<sequence>MEFIQRNSPYRHQARNVLTVNGEGTVSAPPDRAEVVLGAITEGKELLEVQQLNSNIITNVIQALLRLGLPREKIQTFEYSAEPQYDYVDGKQVFRAYRVTYLLKITIDAISQAGKVVDTAFANGANIVRSIEFTISNEGTLYARALAIAVQDSLNKAAVIAQTIGVQLIKTPSLIIENPQTREPIIFHSAVLSSSTEAATPIEQGMLTIKAAVKAEYVYYA</sequence>
<accession>A0A2N5GRA7</accession>
<comment type="caution">
    <text evidence="1">The sequence shown here is derived from an EMBL/GenBank/DDBJ whole genome shotgun (WGS) entry which is preliminary data.</text>
</comment>
<dbReference type="RefSeq" id="WP_101575650.1">
    <property type="nucleotide sequence ID" value="NZ_PGVA01000004.1"/>
</dbReference>
<evidence type="ECO:0000313" key="2">
    <source>
        <dbReference type="EMBL" id="PLS00105.1"/>
    </source>
</evidence>
<dbReference type="Proteomes" id="UP000234951">
    <property type="component" value="Unassembled WGS sequence"/>
</dbReference>
<dbReference type="Gene3D" id="3.30.110.170">
    <property type="entry name" value="Protein of unknown function (DUF541), domain 1"/>
    <property type="match status" value="1"/>
</dbReference>
<dbReference type="GO" id="GO:0006974">
    <property type="term" value="P:DNA damage response"/>
    <property type="evidence" value="ECO:0007669"/>
    <property type="project" value="TreeGrafter"/>
</dbReference>
<dbReference type="InterPro" id="IPR052022">
    <property type="entry name" value="26kDa_periplasmic_antigen"/>
</dbReference>
<gene>
    <name evidence="1" type="ORF">CU635_02830</name>
    <name evidence="2" type="ORF">CVD25_04540</name>
</gene>
<dbReference type="EMBL" id="PGVD01000013">
    <property type="protein sequence ID" value="PLS00105.1"/>
    <property type="molecule type" value="Genomic_DNA"/>
</dbReference>
<evidence type="ECO:0000313" key="4">
    <source>
        <dbReference type="Proteomes" id="UP000235114"/>
    </source>
</evidence>
<protein>
    <submittedName>
        <fullName evidence="1">Uncharacterized protein</fullName>
    </submittedName>
</protein>
<dbReference type="InterPro" id="IPR007497">
    <property type="entry name" value="SIMPL/DUF541"/>
</dbReference>
<dbReference type="AlphaFoldDB" id="A0A2N5GRA7"/>
<dbReference type="PANTHER" id="PTHR34387:SF1">
    <property type="entry name" value="PERIPLASMIC IMMUNOGENIC PROTEIN"/>
    <property type="match status" value="1"/>
</dbReference>
<dbReference type="PANTHER" id="PTHR34387">
    <property type="entry name" value="SLR1258 PROTEIN"/>
    <property type="match status" value="1"/>
</dbReference>
<evidence type="ECO:0000313" key="1">
    <source>
        <dbReference type="EMBL" id="PLR85986.1"/>
    </source>
</evidence>
<keyword evidence="4" id="KW-1185">Reference proteome</keyword>